<organism evidence="1 2">
    <name type="scientific">Candidatus Shapirobacteria bacterium CG08_land_8_20_14_0_20_39_18</name>
    <dbReference type="NCBI Taxonomy" id="1974883"/>
    <lineage>
        <taxon>Bacteria</taxon>
        <taxon>Candidatus Shapironibacteriota</taxon>
    </lineage>
</organism>
<dbReference type="EMBL" id="PEYO01000018">
    <property type="protein sequence ID" value="PIU03317.1"/>
    <property type="molecule type" value="Genomic_DNA"/>
</dbReference>
<dbReference type="Proteomes" id="UP000228996">
    <property type="component" value="Unassembled WGS sequence"/>
</dbReference>
<accession>A0A2M6XCG5</accession>
<evidence type="ECO:0000313" key="1">
    <source>
        <dbReference type="EMBL" id="PIU03317.1"/>
    </source>
</evidence>
<reference evidence="2" key="1">
    <citation type="submission" date="2017-09" db="EMBL/GenBank/DDBJ databases">
        <title>Depth-based differentiation of microbial function through sediment-hosted aquifers and enrichment of novel symbionts in the deep terrestrial subsurface.</title>
        <authorList>
            <person name="Probst A.J."/>
            <person name="Ladd B."/>
            <person name="Jarett J.K."/>
            <person name="Geller-Mcgrath D.E."/>
            <person name="Sieber C.M.K."/>
            <person name="Emerson J.B."/>
            <person name="Anantharaman K."/>
            <person name="Thomas B.C."/>
            <person name="Malmstrom R."/>
            <person name="Stieglmeier M."/>
            <person name="Klingl A."/>
            <person name="Woyke T."/>
            <person name="Ryan C.M."/>
            <person name="Banfield J.F."/>
        </authorList>
    </citation>
    <scope>NUCLEOTIDE SEQUENCE [LARGE SCALE GENOMIC DNA]</scope>
</reference>
<name>A0A2M6XCG5_9BACT</name>
<proteinExistence type="predicted"/>
<gene>
    <name evidence="1" type="ORF">COT44_03780</name>
</gene>
<evidence type="ECO:0000313" key="2">
    <source>
        <dbReference type="Proteomes" id="UP000228996"/>
    </source>
</evidence>
<comment type="caution">
    <text evidence="1">The sequence shown here is derived from an EMBL/GenBank/DDBJ whole genome shotgun (WGS) entry which is preliminary data.</text>
</comment>
<protein>
    <submittedName>
        <fullName evidence="1">Uncharacterized protein</fullName>
    </submittedName>
</protein>
<dbReference type="AlphaFoldDB" id="A0A2M6XCG5"/>
<sequence length="87" mass="9597">MSPSLKQLRGKDGWNVHLEDVWFIGSGKSGTEAGAKYTLLNANLDSGTVRLRDQMDQTVEIHPNTDAFLRMENINRGPRGGVERQGG</sequence>